<feature type="transmembrane region" description="Helical" evidence="1">
    <location>
        <begin position="15"/>
        <end position="32"/>
    </location>
</feature>
<evidence type="ECO:0000313" key="3">
    <source>
        <dbReference type="Proteomes" id="UP000077266"/>
    </source>
</evidence>
<protein>
    <submittedName>
        <fullName evidence="2">Uncharacterized protein</fullName>
    </submittedName>
</protein>
<proteinExistence type="predicted"/>
<accession>A0A165N2V3</accession>
<keyword evidence="1" id="KW-0812">Transmembrane</keyword>
<dbReference type="Proteomes" id="UP000077266">
    <property type="component" value="Unassembled WGS sequence"/>
</dbReference>
<reference evidence="2 3" key="1">
    <citation type="journal article" date="2016" name="Mol. Biol. Evol.">
        <title>Comparative Genomics of Early-Diverging Mushroom-Forming Fungi Provides Insights into the Origins of Lignocellulose Decay Capabilities.</title>
        <authorList>
            <person name="Nagy L.G."/>
            <person name="Riley R."/>
            <person name="Tritt A."/>
            <person name="Adam C."/>
            <person name="Daum C."/>
            <person name="Floudas D."/>
            <person name="Sun H."/>
            <person name="Yadav J.S."/>
            <person name="Pangilinan J."/>
            <person name="Larsson K.H."/>
            <person name="Matsuura K."/>
            <person name="Barry K."/>
            <person name="Labutti K."/>
            <person name="Kuo R."/>
            <person name="Ohm R.A."/>
            <person name="Bhattacharya S.S."/>
            <person name="Shirouzu T."/>
            <person name="Yoshinaga Y."/>
            <person name="Martin F.M."/>
            <person name="Grigoriev I.V."/>
            <person name="Hibbett D.S."/>
        </authorList>
    </citation>
    <scope>NUCLEOTIDE SEQUENCE [LARGE SCALE GENOMIC DNA]</scope>
    <source>
        <strain evidence="2 3">HHB12029</strain>
    </source>
</reference>
<dbReference type="OrthoDB" id="10628327at2759"/>
<name>A0A165N2V3_EXIGL</name>
<dbReference type="InParanoid" id="A0A165N2V3"/>
<evidence type="ECO:0000256" key="1">
    <source>
        <dbReference type="SAM" id="Phobius"/>
    </source>
</evidence>
<feature type="transmembrane region" description="Helical" evidence="1">
    <location>
        <begin position="37"/>
        <end position="59"/>
    </location>
</feature>
<keyword evidence="1" id="KW-1133">Transmembrane helix</keyword>
<organism evidence="2 3">
    <name type="scientific">Exidia glandulosa HHB12029</name>
    <dbReference type="NCBI Taxonomy" id="1314781"/>
    <lineage>
        <taxon>Eukaryota</taxon>
        <taxon>Fungi</taxon>
        <taxon>Dikarya</taxon>
        <taxon>Basidiomycota</taxon>
        <taxon>Agaricomycotina</taxon>
        <taxon>Agaricomycetes</taxon>
        <taxon>Auriculariales</taxon>
        <taxon>Exidiaceae</taxon>
        <taxon>Exidia</taxon>
    </lineage>
</organism>
<sequence>MNKAADPQPAAPASLGWSVLGTVLGWILSPLWELLKFVLGMCVQLLILAVITLSVISWVSESTTTFFDVLHTYSCRFPGGTAFLNCSLPTPHTSQLSSGRSPVLGNPIIRCNIFRDQSSPLDHALSNHFLSMSTTASLSANMSLWSPLHLPESVVSPETLLSDVSDAAGGLSLFKSDLRSVIELANSTHAHWYPYIARASTARTLPHILCMALEGFSPQWQCATPRLARPFREELNESLALIREAVHLAEVSASHHHLRIDSLYRAFSKVRDIAWKGEMVLSQSLESLRLWQDGTSLRTQLELRRQGRIHSSWAMCALQHMMGVLQSVSGALSSLHGSAKPIRSTSAVHVEIALQVLQQRVDEVRAAAESFQRLVE</sequence>
<gene>
    <name evidence="2" type="ORF">EXIGLDRAFT_761992</name>
</gene>
<keyword evidence="1" id="KW-0472">Membrane</keyword>
<keyword evidence="3" id="KW-1185">Reference proteome</keyword>
<evidence type="ECO:0000313" key="2">
    <source>
        <dbReference type="EMBL" id="KZW00129.1"/>
    </source>
</evidence>
<dbReference type="EMBL" id="KV425903">
    <property type="protein sequence ID" value="KZW00129.1"/>
    <property type="molecule type" value="Genomic_DNA"/>
</dbReference>
<dbReference type="AlphaFoldDB" id="A0A165N2V3"/>